<gene>
    <name evidence="10" type="ORF">F8O05_07200</name>
</gene>
<comment type="cofactor">
    <cofactor evidence="1 8">
        <name>Fe(2+)</name>
        <dbReference type="ChEBI" id="CHEBI:29033"/>
    </cofactor>
</comment>
<dbReference type="InterPro" id="IPR029068">
    <property type="entry name" value="Glyas_Bleomycin-R_OHBP_Dase"/>
</dbReference>
<keyword evidence="11" id="KW-1185">Reference proteome</keyword>
<dbReference type="InterPro" id="IPR000486">
    <property type="entry name" value="Xdiol_ring_cleave_dOase_1/2"/>
</dbReference>
<evidence type="ECO:0000259" key="9">
    <source>
        <dbReference type="PROSITE" id="PS51819"/>
    </source>
</evidence>
<keyword evidence="7 8" id="KW-0408">Iron</keyword>
<keyword evidence="6 8" id="KW-0560">Oxidoreductase</keyword>
<comment type="similarity">
    <text evidence="2 8">Belongs to the extradiol ring-cleavage dioxygenase family.</text>
</comment>
<dbReference type="InterPro" id="IPR037523">
    <property type="entry name" value="VOC_core"/>
</dbReference>
<evidence type="ECO:0000256" key="5">
    <source>
        <dbReference type="ARBA" id="ARBA00022964"/>
    </source>
</evidence>
<dbReference type="EMBL" id="WBKB01000003">
    <property type="protein sequence ID" value="KAB1643653.1"/>
    <property type="molecule type" value="Genomic_DNA"/>
</dbReference>
<dbReference type="GO" id="GO:0051213">
    <property type="term" value="F:dioxygenase activity"/>
    <property type="evidence" value="ECO:0007669"/>
    <property type="project" value="UniProtKB-KW"/>
</dbReference>
<evidence type="ECO:0000256" key="7">
    <source>
        <dbReference type="ARBA" id="ARBA00023004"/>
    </source>
</evidence>
<dbReference type="Pfam" id="PF00903">
    <property type="entry name" value="Glyoxalase"/>
    <property type="match status" value="1"/>
</dbReference>
<dbReference type="Proteomes" id="UP000433493">
    <property type="component" value="Unassembled WGS sequence"/>
</dbReference>
<organism evidence="10 11">
    <name type="scientific">Gulosibacter chungangensis</name>
    <dbReference type="NCBI Taxonomy" id="979746"/>
    <lineage>
        <taxon>Bacteria</taxon>
        <taxon>Bacillati</taxon>
        <taxon>Actinomycetota</taxon>
        <taxon>Actinomycetes</taxon>
        <taxon>Micrococcales</taxon>
        <taxon>Microbacteriaceae</taxon>
        <taxon>Gulosibacter</taxon>
    </lineage>
</organism>
<accession>A0A7J5BBY7</accession>
<comment type="caution">
    <text evidence="10">The sequence shown here is derived from an EMBL/GenBank/DDBJ whole genome shotgun (WGS) entry which is preliminary data.</text>
</comment>
<evidence type="ECO:0000256" key="2">
    <source>
        <dbReference type="ARBA" id="ARBA00008784"/>
    </source>
</evidence>
<feature type="domain" description="VOC" evidence="9">
    <location>
        <begin position="18"/>
        <end position="130"/>
    </location>
</feature>
<evidence type="ECO:0000256" key="6">
    <source>
        <dbReference type="ARBA" id="ARBA00023002"/>
    </source>
</evidence>
<evidence type="ECO:0000313" key="11">
    <source>
        <dbReference type="Proteomes" id="UP000433493"/>
    </source>
</evidence>
<dbReference type="GO" id="GO:0008198">
    <property type="term" value="F:ferrous iron binding"/>
    <property type="evidence" value="ECO:0007669"/>
    <property type="project" value="InterPro"/>
</dbReference>
<feature type="domain" description="VOC" evidence="9">
    <location>
        <begin position="160"/>
        <end position="285"/>
    </location>
</feature>
<evidence type="ECO:0000256" key="1">
    <source>
        <dbReference type="ARBA" id="ARBA00001954"/>
    </source>
</evidence>
<name>A0A7J5BBY7_9MICO</name>
<keyword evidence="5 8" id="KW-0223">Dioxygenase</keyword>
<dbReference type="PROSITE" id="PS51819">
    <property type="entry name" value="VOC"/>
    <property type="match status" value="2"/>
</dbReference>
<evidence type="ECO:0000256" key="3">
    <source>
        <dbReference type="ARBA" id="ARBA00022723"/>
    </source>
</evidence>
<dbReference type="RefSeq" id="WP_158052068.1">
    <property type="nucleotide sequence ID" value="NZ_WBKB01000003.1"/>
</dbReference>
<dbReference type="PANTHER" id="PTHR21366:SF19">
    <property type="entry name" value="METAPYROCATECHASE"/>
    <property type="match status" value="1"/>
</dbReference>
<dbReference type="InterPro" id="IPR050383">
    <property type="entry name" value="GlyoxalaseI/FosfomycinResist"/>
</dbReference>
<evidence type="ECO:0000256" key="8">
    <source>
        <dbReference type="RuleBase" id="RU000683"/>
    </source>
</evidence>
<reference evidence="10 11" key="1">
    <citation type="submission" date="2019-09" db="EMBL/GenBank/DDBJ databases">
        <title>Phylogeny of genus Pseudoclavibacter and closely related genus.</title>
        <authorList>
            <person name="Li Y."/>
        </authorList>
    </citation>
    <scope>NUCLEOTIDE SEQUENCE [LARGE SCALE GENOMIC DNA]</scope>
    <source>
        <strain evidence="10 11">KCTC 13959</strain>
    </source>
</reference>
<dbReference type="OrthoDB" id="317332at2"/>
<sequence length="365" mass="41280">MPSNLSQPYQEPNFDLAQLVSAELFSPKVDDTVKFFTELLGMCETGRAGNSVYLKAYEDWYTYSLKVTYRETPGTGYTTWRTSSPQALERRVQAIEAFGIKGQWFDGEHGQGPTYRFTDTAGHQHGILWDLEYYQAPESQQSNLLSRPQKRPTKGVPVRRLDHVNHLVDDVTKNKNFLMDTLGFRLRENIILNGQQEAAAWMSVSPLVHEIANLGDQSGQSAGGNGRLHHLAFWYGIPQHLDDLSDLCVENGIEIEAGPGKHGVSQAKFLYVFEPGGNRIELFGDSGYLIFDPAWKPLTWTEKNLDEGIIWFGSPLPTEYFMYGTPNNKPTDYLTPNNKMTLADIGEPVNYRTVKSVENQELFQN</sequence>
<dbReference type="PANTHER" id="PTHR21366">
    <property type="entry name" value="GLYOXALASE FAMILY PROTEIN"/>
    <property type="match status" value="1"/>
</dbReference>
<evidence type="ECO:0000313" key="10">
    <source>
        <dbReference type="EMBL" id="KAB1643653.1"/>
    </source>
</evidence>
<proteinExistence type="inferred from homology"/>
<dbReference type="Gene3D" id="3.10.180.10">
    <property type="entry name" value="2,3-Dihydroxybiphenyl 1,2-Dioxygenase, domain 1"/>
    <property type="match status" value="2"/>
</dbReference>
<dbReference type="PROSITE" id="PS00082">
    <property type="entry name" value="EXTRADIOL_DIOXYGENAS"/>
    <property type="match status" value="1"/>
</dbReference>
<protein>
    <submittedName>
        <fullName evidence="10">Catechol 2,3-dioxygenase</fullName>
    </submittedName>
</protein>
<dbReference type="InterPro" id="IPR004360">
    <property type="entry name" value="Glyas_Fos-R_dOase_dom"/>
</dbReference>
<dbReference type="CDD" id="cd09014">
    <property type="entry name" value="BphC-JF8_C_like"/>
    <property type="match status" value="1"/>
</dbReference>
<dbReference type="AlphaFoldDB" id="A0A7J5BBY7"/>
<keyword evidence="3" id="KW-0479">Metal-binding</keyword>
<evidence type="ECO:0000256" key="4">
    <source>
        <dbReference type="ARBA" id="ARBA00022797"/>
    </source>
</evidence>
<keyword evidence="4 8" id="KW-0058">Aromatic hydrocarbons catabolism</keyword>
<dbReference type="SUPFAM" id="SSF54593">
    <property type="entry name" value="Glyoxalase/Bleomycin resistance protein/Dihydroxybiphenyl dioxygenase"/>
    <property type="match status" value="1"/>
</dbReference>